<evidence type="ECO:0000313" key="8">
    <source>
        <dbReference type="EMBL" id="RPF72642.1"/>
    </source>
</evidence>
<keyword evidence="4 7" id="KW-0378">Hydrolase</keyword>
<dbReference type="GO" id="GO:0031640">
    <property type="term" value="P:killing of cells of another organism"/>
    <property type="evidence" value="ECO:0007669"/>
    <property type="project" value="UniProtKB-KW"/>
</dbReference>
<organism evidence="8 9">
    <name type="scientific">Aurantiacibacter spongiae</name>
    <dbReference type="NCBI Taxonomy" id="2488860"/>
    <lineage>
        <taxon>Bacteria</taxon>
        <taxon>Pseudomonadati</taxon>
        <taxon>Pseudomonadota</taxon>
        <taxon>Alphaproteobacteria</taxon>
        <taxon>Sphingomonadales</taxon>
        <taxon>Erythrobacteraceae</taxon>
        <taxon>Aurantiacibacter</taxon>
    </lineage>
</organism>
<evidence type="ECO:0000256" key="4">
    <source>
        <dbReference type="ARBA" id="ARBA00022801"/>
    </source>
</evidence>
<dbReference type="InterPro" id="IPR034690">
    <property type="entry name" value="Endolysin_T4_type"/>
</dbReference>
<evidence type="ECO:0000256" key="5">
    <source>
        <dbReference type="ARBA" id="ARBA00023200"/>
    </source>
</evidence>
<dbReference type="SUPFAM" id="SSF53955">
    <property type="entry name" value="Lysozyme-like"/>
    <property type="match status" value="1"/>
</dbReference>
<evidence type="ECO:0000256" key="2">
    <source>
        <dbReference type="ARBA" id="ARBA00022529"/>
    </source>
</evidence>
<evidence type="ECO:0000256" key="1">
    <source>
        <dbReference type="ARBA" id="ARBA00000632"/>
    </source>
</evidence>
<dbReference type="PANTHER" id="PTHR38107">
    <property type="match status" value="1"/>
</dbReference>
<dbReference type="PANTHER" id="PTHR38107:SF3">
    <property type="entry name" value="LYSOZYME RRRD-RELATED"/>
    <property type="match status" value="1"/>
</dbReference>
<dbReference type="GO" id="GO:0042742">
    <property type="term" value="P:defense response to bacterium"/>
    <property type="evidence" value="ECO:0007669"/>
    <property type="project" value="UniProtKB-KW"/>
</dbReference>
<dbReference type="PRINTS" id="PR00684">
    <property type="entry name" value="T4LYSOZYME"/>
</dbReference>
<evidence type="ECO:0000256" key="6">
    <source>
        <dbReference type="ARBA" id="ARBA00023295"/>
    </source>
</evidence>
<name>A0A3N5DLS5_9SPHN</name>
<evidence type="ECO:0000313" key="9">
    <source>
        <dbReference type="Proteomes" id="UP000275232"/>
    </source>
</evidence>
<dbReference type="AlphaFoldDB" id="A0A3N5DLS5"/>
<gene>
    <name evidence="8" type="ORF">EG799_02915</name>
</gene>
<comment type="similarity">
    <text evidence="7">Belongs to the glycosyl hydrolase 24 family.</text>
</comment>
<evidence type="ECO:0000256" key="3">
    <source>
        <dbReference type="ARBA" id="ARBA00022638"/>
    </source>
</evidence>
<dbReference type="OrthoDB" id="5327667at2"/>
<keyword evidence="9" id="KW-1185">Reference proteome</keyword>
<keyword evidence="2 7" id="KW-0929">Antimicrobial</keyword>
<keyword evidence="5" id="KW-1035">Host cytoplasm</keyword>
<dbReference type="GO" id="GO:0003796">
    <property type="term" value="F:lysozyme activity"/>
    <property type="evidence" value="ECO:0007669"/>
    <property type="project" value="UniProtKB-EC"/>
</dbReference>
<dbReference type="EMBL" id="RPFZ01000001">
    <property type="protein sequence ID" value="RPF72642.1"/>
    <property type="molecule type" value="Genomic_DNA"/>
</dbReference>
<dbReference type="InterPro" id="IPR001165">
    <property type="entry name" value="T4-type_lysozyme"/>
</dbReference>
<reference evidence="8 9" key="1">
    <citation type="submission" date="2018-11" db="EMBL/GenBank/DDBJ databases">
        <title>Erythrobacter spongiae sp. nov., isolated from a marine sponge.</title>
        <authorList>
            <person name="Zhuang L."/>
            <person name="Luo L."/>
        </authorList>
    </citation>
    <scope>NUCLEOTIDE SEQUENCE [LARGE SCALE GENOMIC DNA]</scope>
    <source>
        <strain evidence="8 9">HN-E23</strain>
    </source>
</reference>
<accession>A0A3N5DLS5</accession>
<keyword evidence="3 7" id="KW-0081">Bacteriolytic enzyme</keyword>
<dbReference type="InterPro" id="IPR023346">
    <property type="entry name" value="Lysozyme-like_dom_sf"/>
</dbReference>
<dbReference type="GO" id="GO:0009253">
    <property type="term" value="P:peptidoglycan catabolic process"/>
    <property type="evidence" value="ECO:0007669"/>
    <property type="project" value="InterPro"/>
</dbReference>
<dbReference type="Pfam" id="PF00959">
    <property type="entry name" value="Phage_lysozyme"/>
    <property type="match status" value="1"/>
</dbReference>
<dbReference type="HAMAP" id="MF_04110">
    <property type="entry name" value="ENDOLYSIN_T4"/>
    <property type="match status" value="1"/>
</dbReference>
<dbReference type="InterPro" id="IPR051018">
    <property type="entry name" value="Bacteriophage_GH24"/>
</dbReference>
<dbReference type="CDD" id="cd00737">
    <property type="entry name" value="lyz_endolysin_autolysin"/>
    <property type="match status" value="1"/>
</dbReference>
<protein>
    <recommendedName>
        <fullName evidence="7">Lysozyme</fullName>
        <ecNumber evidence="7">3.2.1.17</ecNumber>
    </recommendedName>
</protein>
<dbReference type="InterPro" id="IPR033907">
    <property type="entry name" value="Endolysin_autolysin"/>
</dbReference>
<dbReference type="InterPro" id="IPR023347">
    <property type="entry name" value="Lysozyme_dom_sf"/>
</dbReference>
<dbReference type="Gene3D" id="1.10.530.40">
    <property type="match status" value="1"/>
</dbReference>
<comment type="caution">
    <text evidence="8">The sequence shown here is derived from an EMBL/GenBank/DDBJ whole genome shotgun (WGS) entry which is preliminary data.</text>
</comment>
<dbReference type="GO" id="GO:0016998">
    <property type="term" value="P:cell wall macromolecule catabolic process"/>
    <property type="evidence" value="ECO:0007669"/>
    <property type="project" value="InterPro"/>
</dbReference>
<proteinExistence type="inferred from homology"/>
<dbReference type="InterPro" id="IPR002196">
    <property type="entry name" value="Glyco_hydro_24"/>
</dbReference>
<sequence>MGLNTAAVDNQTPTKAVRMLDASQVRMDAEKLKVSDTMKEALAEEEGVRLTVYRDVAGYPTVGVGHLVTPEDGLSVGDRITYEDALDFLDSDLEKAEEGVRRLARDLPLYQHEFDALVDLVYNVGEGNVTPDKSPKLNDAIMVRDYDGIADELQYHHAGGEEARGLVFRSERRQSIFMDASYDDPRAATVDSYGQVST</sequence>
<comment type="catalytic activity">
    <reaction evidence="1 7">
        <text>Hydrolysis of (1-&gt;4)-beta-linkages between N-acetylmuramic acid and N-acetyl-D-glucosamine residues in a peptidoglycan and between N-acetyl-D-glucosamine residues in chitodextrins.</text>
        <dbReference type="EC" id="3.2.1.17"/>
    </reaction>
</comment>
<dbReference type="EC" id="3.2.1.17" evidence="7"/>
<dbReference type="Proteomes" id="UP000275232">
    <property type="component" value="Unassembled WGS sequence"/>
</dbReference>
<evidence type="ECO:0000256" key="7">
    <source>
        <dbReference type="RuleBase" id="RU003788"/>
    </source>
</evidence>
<keyword evidence="6 7" id="KW-0326">Glycosidase</keyword>